<dbReference type="Gene3D" id="1.10.3700.10">
    <property type="entry name" value="AGR C 984p-like"/>
    <property type="match status" value="1"/>
</dbReference>
<dbReference type="EMBL" id="JAEMUK010000002">
    <property type="protein sequence ID" value="MBJ7541974.1"/>
    <property type="molecule type" value="Genomic_DNA"/>
</dbReference>
<reference evidence="1 2" key="1">
    <citation type="submission" date="2020-12" db="EMBL/GenBank/DDBJ databases">
        <title>Revised draft genomes of Rhodomicrobium vannielii ATCC 17100 and Rhodomicrobium udaipurense JA643.</title>
        <authorList>
            <person name="Conners E.M."/>
            <person name="Davenport E.J."/>
            <person name="Bose A."/>
        </authorList>
    </citation>
    <scope>NUCLEOTIDE SEQUENCE [LARGE SCALE GENOMIC DNA]</scope>
    <source>
        <strain evidence="1 2">JA643</strain>
    </source>
</reference>
<dbReference type="AlphaFoldDB" id="A0A8I1KIQ2"/>
<comment type="caution">
    <text evidence="1">The sequence shown here is derived from an EMBL/GenBank/DDBJ whole genome shotgun (WGS) entry which is preliminary data.</text>
</comment>
<evidence type="ECO:0000313" key="1">
    <source>
        <dbReference type="EMBL" id="MBJ7541974.1"/>
    </source>
</evidence>
<dbReference type="Pfam" id="PF06748">
    <property type="entry name" value="DUF1217"/>
    <property type="match status" value="1"/>
</dbReference>
<proteinExistence type="predicted"/>
<sequence length="264" mass="28669">MTSTLTTFLSITNNYSKWTEMTAAEPSVASKTAYYKANIGNITSPEELVADYKLFSYALTAYGLGDQVYAKALYEKVLSEGADSKSLAAKLGNLGTMELAKTFNFEENGTSTTTSDAVQNDVVDLYLAQTLEEKQGEANEGAQMALYFYRNASKIDSVYDILADKTLLKTVYTALGLSEYTAAMDIDKQASLLSKALDLSDFQDPQKLTSFIAKFSTLYDSENNNTASDYVSALFGTSSSNGVVSFSVDLLSRVQGLSLGGVWR</sequence>
<dbReference type="InterPro" id="IPR010626">
    <property type="entry name" value="DUF1217"/>
</dbReference>
<gene>
    <name evidence="1" type="ORF">JDN41_00190</name>
</gene>
<protein>
    <submittedName>
        <fullName evidence="1">DUF1217 domain-containing protein</fullName>
    </submittedName>
</protein>
<organism evidence="1 2">
    <name type="scientific">Rhodomicrobium udaipurense</name>
    <dbReference type="NCBI Taxonomy" id="1202716"/>
    <lineage>
        <taxon>Bacteria</taxon>
        <taxon>Pseudomonadati</taxon>
        <taxon>Pseudomonadota</taxon>
        <taxon>Alphaproteobacteria</taxon>
        <taxon>Hyphomicrobiales</taxon>
        <taxon>Hyphomicrobiaceae</taxon>
        <taxon>Rhodomicrobium</taxon>
    </lineage>
</organism>
<dbReference type="InterPro" id="IPR023157">
    <property type="entry name" value="AGR-C-984p-like_sf"/>
</dbReference>
<name>A0A8I1KIQ2_9HYPH</name>
<accession>A0A8I1KIQ2</accession>
<dbReference type="RefSeq" id="WP_037240300.1">
    <property type="nucleotide sequence ID" value="NZ_JAEMUK010000002.1"/>
</dbReference>
<keyword evidence="2" id="KW-1185">Reference proteome</keyword>
<dbReference type="Proteomes" id="UP000623250">
    <property type="component" value="Unassembled WGS sequence"/>
</dbReference>
<evidence type="ECO:0000313" key="2">
    <source>
        <dbReference type="Proteomes" id="UP000623250"/>
    </source>
</evidence>
<dbReference type="SUPFAM" id="SSF158837">
    <property type="entry name" value="AGR C 984p-like"/>
    <property type="match status" value="1"/>
</dbReference>